<evidence type="ECO:0000259" key="1">
    <source>
        <dbReference type="PROSITE" id="PS51186"/>
    </source>
</evidence>
<reference evidence="2 3" key="1">
    <citation type="submission" date="2023-12" db="EMBL/GenBank/DDBJ databases">
        <title>Baltic Sea Cyanobacteria.</title>
        <authorList>
            <person name="Delbaje E."/>
            <person name="Fewer D.P."/>
            <person name="Shishido T.K."/>
        </authorList>
    </citation>
    <scope>NUCLEOTIDE SEQUENCE [LARGE SCALE GENOMIC DNA]</scope>
    <source>
        <strain evidence="2 3">UHCC 0281</strain>
    </source>
</reference>
<dbReference type="Gene3D" id="3.40.630.30">
    <property type="match status" value="1"/>
</dbReference>
<evidence type="ECO:0000313" key="2">
    <source>
        <dbReference type="EMBL" id="MEA5441597.1"/>
    </source>
</evidence>
<sequence length="79" mass="8547">MAALKNGTDIGGIAVYELRGFEQELSKIYIYDLAVSAPHRHEGIATTLIEELKTVAAERGSYVIVVQADTGLDDWPAIA</sequence>
<organism evidence="2 3">
    <name type="scientific">Cyanobium gracile UHCC 0281</name>
    <dbReference type="NCBI Taxonomy" id="3110309"/>
    <lineage>
        <taxon>Bacteria</taxon>
        <taxon>Bacillati</taxon>
        <taxon>Cyanobacteriota</taxon>
        <taxon>Cyanophyceae</taxon>
        <taxon>Synechococcales</taxon>
        <taxon>Prochlorococcaceae</taxon>
        <taxon>Cyanobium</taxon>
    </lineage>
</organism>
<dbReference type="Pfam" id="PF00583">
    <property type="entry name" value="Acetyltransf_1"/>
    <property type="match status" value="1"/>
</dbReference>
<feature type="domain" description="N-acetyltransferase" evidence="1">
    <location>
        <begin position="1"/>
        <end position="79"/>
    </location>
</feature>
<dbReference type="EMBL" id="JAYGHY010000006">
    <property type="protein sequence ID" value="MEA5441597.1"/>
    <property type="molecule type" value="Genomic_DNA"/>
</dbReference>
<dbReference type="InterPro" id="IPR000182">
    <property type="entry name" value="GNAT_dom"/>
</dbReference>
<dbReference type="InterPro" id="IPR016181">
    <property type="entry name" value="Acyl_CoA_acyltransferase"/>
</dbReference>
<dbReference type="CDD" id="cd04301">
    <property type="entry name" value="NAT_SF"/>
    <property type="match status" value="1"/>
</dbReference>
<proteinExistence type="predicted"/>
<protein>
    <submittedName>
        <fullName evidence="2">GNAT family N-acetyltransferase</fullName>
    </submittedName>
</protein>
<comment type="caution">
    <text evidence="2">The sequence shown here is derived from an EMBL/GenBank/DDBJ whole genome shotgun (WGS) entry which is preliminary data.</text>
</comment>
<dbReference type="PROSITE" id="PS51186">
    <property type="entry name" value="GNAT"/>
    <property type="match status" value="1"/>
</dbReference>
<dbReference type="Proteomes" id="UP001302329">
    <property type="component" value="Unassembled WGS sequence"/>
</dbReference>
<evidence type="ECO:0000313" key="3">
    <source>
        <dbReference type="Proteomes" id="UP001302329"/>
    </source>
</evidence>
<name>A0ABU5SU59_9CYAN</name>
<keyword evidence="3" id="KW-1185">Reference proteome</keyword>
<accession>A0ABU5SU59</accession>
<dbReference type="SUPFAM" id="SSF55729">
    <property type="entry name" value="Acyl-CoA N-acyltransferases (Nat)"/>
    <property type="match status" value="1"/>
</dbReference>
<gene>
    <name evidence="2" type="ORF">VB739_03420</name>
</gene>